<keyword evidence="2" id="KW-0808">Transferase</keyword>
<evidence type="ECO:0000313" key="2">
    <source>
        <dbReference type="EMBL" id="KAF5898476.1"/>
    </source>
</evidence>
<keyword evidence="3" id="KW-1185">Reference proteome</keyword>
<proteinExistence type="predicted"/>
<name>A0A8J4U4C1_CLAMG</name>
<sequence length="87" mass="9831">MVTLRRRDESTVLSLCMSMEEHFEPTETCMVLVAQPTWLPIYRAHTTGREKGPTLPGKHHCKGDFNTGEMRTDGKDKSTSGYESLSK</sequence>
<dbReference type="Proteomes" id="UP000727407">
    <property type="component" value="Unassembled WGS sequence"/>
</dbReference>
<organism evidence="2 3">
    <name type="scientific">Clarias magur</name>
    <name type="common">Asian catfish</name>
    <name type="synonym">Macropteronotus magur</name>
    <dbReference type="NCBI Taxonomy" id="1594786"/>
    <lineage>
        <taxon>Eukaryota</taxon>
        <taxon>Metazoa</taxon>
        <taxon>Chordata</taxon>
        <taxon>Craniata</taxon>
        <taxon>Vertebrata</taxon>
        <taxon>Euteleostomi</taxon>
        <taxon>Actinopterygii</taxon>
        <taxon>Neopterygii</taxon>
        <taxon>Teleostei</taxon>
        <taxon>Ostariophysi</taxon>
        <taxon>Siluriformes</taxon>
        <taxon>Clariidae</taxon>
        <taxon>Clarias</taxon>
    </lineage>
</organism>
<protein>
    <submittedName>
        <fullName evidence="2">Ribosomal protein L11 methyltransferase</fullName>
    </submittedName>
</protein>
<keyword evidence="2" id="KW-0689">Ribosomal protein</keyword>
<dbReference type="AlphaFoldDB" id="A0A8J4U4C1"/>
<keyword evidence="2" id="KW-0489">Methyltransferase</keyword>
<dbReference type="EMBL" id="QNUK01000198">
    <property type="protein sequence ID" value="KAF5898476.1"/>
    <property type="molecule type" value="Genomic_DNA"/>
</dbReference>
<dbReference type="GO" id="GO:0005840">
    <property type="term" value="C:ribosome"/>
    <property type="evidence" value="ECO:0007669"/>
    <property type="project" value="UniProtKB-KW"/>
</dbReference>
<dbReference type="GO" id="GO:0032259">
    <property type="term" value="P:methylation"/>
    <property type="evidence" value="ECO:0007669"/>
    <property type="project" value="UniProtKB-KW"/>
</dbReference>
<evidence type="ECO:0000313" key="3">
    <source>
        <dbReference type="Proteomes" id="UP000727407"/>
    </source>
</evidence>
<feature type="region of interest" description="Disordered" evidence="1">
    <location>
        <begin position="48"/>
        <end position="87"/>
    </location>
</feature>
<evidence type="ECO:0000256" key="1">
    <source>
        <dbReference type="SAM" id="MobiDB-lite"/>
    </source>
</evidence>
<comment type="caution">
    <text evidence="2">The sequence shown here is derived from an EMBL/GenBank/DDBJ whole genome shotgun (WGS) entry which is preliminary data.</text>
</comment>
<gene>
    <name evidence="2" type="primary">prmA</name>
    <name evidence="2" type="ORF">DAT39_011803</name>
</gene>
<keyword evidence="2" id="KW-0687">Ribonucleoprotein</keyword>
<dbReference type="GO" id="GO:0008168">
    <property type="term" value="F:methyltransferase activity"/>
    <property type="evidence" value="ECO:0007669"/>
    <property type="project" value="UniProtKB-KW"/>
</dbReference>
<accession>A0A8J4U4C1</accession>
<reference evidence="2" key="1">
    <citation type="submission" date="2020-07" db="EMBL/GenBank/DDBJ databases">
        <title>Clarias magur genome sequencing, assembly and annotation.</title>
        <authorList>
            <person name="Kushwaha B."/>
            <person name="Kumar R."/>
            <person name="Das P."/>
            <person name="Joshi C.G."/>
            <person name="Kumar D."/>
            <person name="Nagpure N.S."/>
            <person name="Pandey M."/>
            <person name="Agarwal S."/>
            <person name="Srivastava S."/>
            <person name="Singh M."/>
            <person name="Sahoo L."/>
            <person name="Jayasankar P."/>
            <person name="Meher P.K."/>
            <person name="Koringa P.G."/>
            <person name="Iquebal M.A."/>
            <person name="Das S.P."/>
            <person name="Bit A."/>
            <person name="Patnaik S."/>
            <person name="Patel N."/>
            <person name="Shah T.M."/>
            <person name="Hinsu A."/>
            <person name="Jena J.K."/>
        </authorList>
    </citation>
    <scope>NUCLEOTIDE SEQUENCE</scope>
    <source>
        <strain evidence="2">CIFAMagur01</strain>
        <tissue evidence="2">Testis</tissue>
    </source>
</reference>